<organism evidence="1">
    <name type="scientific">uncultured Chloroflexia bacterium</name>
    <dbReference type="NCBI Taxonomy" id="1672391"/>
    <lineage>
        <taxon>Bacteria</taxon>
        <taxon>Bacillati</taxon>
        <taxon>Chloroflexota</taxon>
        <taxon>Chloroflexia</taxon>
        <taxon>environmental samples</taxon>
    </lineage>
</organism>
<evidence type="ECO:0000313" key="1">
    <source>
        <dbReference type="EMBL" id="CAA9220430.1"/>
    </source>
</evidence>
<reference evidence="1" key="1">
    <citation type="submission" date="2020-02" db="EMBL/GenBank/DDBJ databases">
        <authorList>
            <person name="Meier V. D."/>
        </authorList>
    </citation>
    <scope>NUCLEOTIDE SEQUENCE</scope>
    <source>
        <strain evidence="1">AVDCRST_MAG93</strain>
    </source>
</reference>
<proteinExistence type="predicted"/>
<dbReference type="AlphaFoldDB" id="A0A6J4HC88"/>
<sequence>MRPAGNYLPTALRVGPTVPPVVEEDLRPVIGFDDALPVGQEGPVTATVRVVGGPEPPGNTTFASALADAEELALEAVPLCQARAPDTRELDPGAIKRLQSHSTSPRLNISMQRDRIVTNFTRNPYSLFASSRTSRVTADLPRIHRRFIALRSIGYLMPATDEKTSASPCKNAPLVTITVTLERRTFGRVLL</sequence>
<dbReference type="EMBL" id="CADCTR010000137">
    <property type="protein sequence ID" value="CAA9220430.1"/>
    <property type="molecule type" value="Genomic_DNA"/>
</dbReference>
<name>A0A6J4HC88_9CHLR</name>
<protein>
    <submittedName>
        <fullName evidence="1">Uncharacterized protein</fullName>
    </submittedName>
</protein>
<accession>A0A6J4HC88</accession>
<gene>
    <name evidence="1" type="ORF">AVDCRST_MAG93-418</name>
</gene>